<organism evidence="2 3">
    <name type="scientific">Paraglomus occultum</name>
    <dbReference type="NCBI Taxonomy" id="144539"/>
    <lineage>
        <taxon>Eukaryota</taxon>
        <taxon>Fungi</taxon>
        <taxon>Fungi incertae sedis</taxon>
        <taxon>Mucoromycota</taxon>
        <taxon>Glomeromycotina</taxon>
        <taxon>Glomeromycetes</taxon>
        <taxon>Paraglomerales</taxon>
        <taxon>Paraglomeraceae</taxon>
        <taxon>Paraglomus</taxon>
    </lineage>
</organism>
<dbReference type="OrthoDB" id="10359064at2759"/>
<feature type="region of interest" description="Disordered" evidence="1">
    <location>
        <begin position="335"/>
        <end position="376"/>
    </location>
</feature>
<dbReference type="EMBL" id="CAJVPJ010000976">
    <property type="protein sequence ID" value="CAG8568678.1"/>
    <property type="molecule type" value="Genomic_DNA"/>
</dbReference>
<sequence length="430" mass="48116">MPRGNKRASAINSSPRGRPRGRGGRSRGRGRGAWSASPVYDNKSIARPISVDNEEEEKRKRRLLRFKEDRWRASAGSSPPDSNRPAFAMSSNRRPVPKYPAADRFLRDFFTASVFDTNGTDVAKIRTLPRYINIPKSGPRHRAHDFFIDLPYLQRLSDYGDAEFIMKAELQAQQAELSEIMKFKGPRVEISAEGSPIPVHARLARPLPIRTDSDIEMADAGPLTESPTTVSASAVFPEISLKKANAYSIVDGIREDLSPMDVDEDYLGSLLRSSARARRTSLNANTNTRRPSRRVSFTGTQELIDRGGRTKETMDSPLSEYPRILQFEAEVITEEPEDVDDHEAVPGTPGVNSSRSISLDGSSKATSPKLPKQKREIIPDSLNPMVFNMRTRTYASWATNSCALSDCPFHAHKQPKWVHDMLVNPPTFYF</sequence>
<evidence type="ECO:0000256" key="1">
    <source>
        <dbReference type="SAM" id="MobiDB-lite"/>
    </source>
</evidence>
<evidence type="ECO:0000313" key="2">
    <source>
        <dbReference type="EMBL" id="CAG8568678.1"/>
    </source>
</evidence>
<accession>A0A9N9BMB6</accession>
<comment type="caution">
    <text evidence="2">The sequence shown here is derived from an EMBL/GenBank/DDBJ whole genome shotgun (WGS) entry which is preliminary data.</text>
</comment>
<name>A0A9N9BMB6_9GLOM</name>
<feature type="compositionally biased region" description="Basic residues" evidence="1">
    <location>
        <begin position="17"/>
        <end position="30"/>
    </location>
</feature>
<feature type="region of interest" description="Disordered" evidence="1">
    <location>
        <begin position="278"/>
        <end position="299"/>
    </location>
</feature>
<proteinExistence type="predicted"/>
<keyword evidence="3" id="KW-1185">Reference proteome</keyword>
<reference evidence="2" key="1">
    <citation type="submission" date="2021-06" db="EMBL/GenBank/DDBJ databases">
        <authorList>
            <person name="Kallberg Y."/>
            <person name="Tangrot J."/>
            <person name="Rosling A."/>
        </authorList>
    </citation>
    <scope>NUCLEOTIDE SEQUENCE</scope>
    <source>
        <strain evidence="2">IA702</strain>
    </source>
</reference>
<feature type="compositionally biased region" description="Low complexity" evidence="1">
    <location>
        <begin position="278"/>
        <end position="289"/>
    </location>
</feature>
<gene>
    <name evidence="2" type="ORF">POCULU_LOCUS5879</name>
</gene>
<dbReference type="AlphaFoldDB" id="A0A9N9BMB6"/>
<feature type="region of interest" description="Disordered" evidence="1">
    <location>
        <begin position="1"/>
        <end position="39"/>
    </location>
</feature>
<feature type="compositionally biased region" description="Polar residues" evidence="1">
    <location>
        <begin position="350"/>
        <end position="366"/>
    </location>
</feature>
<protein>
    <submittedName>
        <fullName evidence="2">9496_t:CDS:1</fullName>
    </submittedName>
</protein>
<dbReference type="Proteomes" id="UP000789572">
    <property type="component" value="Unassembled WGS sequence"/>
</dbReference>
<evidence type="ECO:0000313" key="3">
    <source>
        <dbReference type="Proteomes" id="UP000789572"/>
    </source>
</evidence>
<feature type="region of interest" description="Disordered" evidence="1">
    <location>
        <begin position="71"/>
        <end position="94"/>
    </location>
</feature>